<protein>
    <submittedName>
        <fullName evidence="2">Thiazole biosynthesis adenylyltransferase ThiF</fullName>
    </submittedName>
</protein>
<dbReference type="SUPFAM" id="SSF69572">
    <property type="entry name" value="Activating enzymes of the ubiquitin-like proteins"/>
    <property type="match status" value="1"/>
</dbReference>
<evidence type="ECO:0000259" key="1">
    <source>
        <dbReference type="Pfam" id="PF00899"/>
    </source>
</evidence>
<dbReference type="PANTHER" id="PTHR10953:SF102">
    <property type="entry name" value="ADENYLYLTRANSFERASE AND SULFURTRANSFERASE MOCS3"/>
    <property type="match status" value="1"/>
</dbReference>
<dbReference type="InterPro" id="IPR035985">
    <property type="entry name" value="Ubiquitin-activating_enz"/>
</dbReference>
<organism evidence="2 3">
    <name type="scientific">Virgibacillus kapii</name>
    <dbReference type="NCBI Taxonomy" id="1638645"/>
    <lineage>
        <taxon>Bacteria</taxon>
        <taxon>Bacillati</taxon>
        <taxon>Bacillota</taxon>
        <taxon>Bacilli</taxon>
        <taxon>Bacillales</taxon>
        <taxon>Bacillaceae</taxon>
        <taxon>Virgibacillus</taxon>
    </lineage>
</organism>
<comment type="caution">
    <text evidence="2">The sequence shown here is derived from an EMBL/GenBank/DDBJ whole genome shotgun (WGS) entry which is preliminary data.</text>
</comment>
<evidence type="ECO:0000313" key="2">
    <source>
        <dbReference type="EMBL" id="GGJ57838.1"/>
    </source>
</evidence>
<dbReference type="EMBL" id="BMPN01000003">
    <property type="protein sequence ID" value="GGJ57838.1"/>
    <property type="molecule type" value="Genomic_DNA"/>
</dbReference>
<gene>
    <name evidence="2" type="ORF">GCM10007111_19860</name>
</gene>
<reference evidence="3" key="1">
    <citation type="journal article" date="2019" name="Int. J. Syst. Evol. Microbiol.">
        <title>The Global Catalogue of Microorganisms (GCM) 10K type strain sequencing project: providing services to taxonomists for standard genome sequencing and annotation.</title>
        <authorList>
            <consortium name="The Broad Institute Genomics Platform"/>
            <consortium name="The Broad Institute Genome Sequencing Center for Infectious Disease"/>
            <person name="Wu L."/>
            <person name="Ma J."/>
        </authorList>
    </citation>
    <scope>NUCLEOTIDE SEQUENCE [LARGE SCALE GENOMIC DNA]</scope>
    <source>
        <strain evidence="3">JCM 30071</strain>
    </source>
</reference>
<name>A0ABQ2DHF0_9BACI</name>
<dbReference type="Pfam" id="PF00899">
    <property type="entry name" value="ThiF"/>
    <property type="match status" value="1"/>
</dbReference>
<sequence length="339" mass="37255">MIAGRYARQERFAPIGKTGQCRLAAKHVVIVGAGALGSANAEMLVRAGIGKLTLIDRDYIELSNLQRQQLYTEADAKQNRTKARTAEERLQAINPEVEIKGIVDELDEENGEKMLHDADFVIDGTDNFQTRFVINDVLAKHRKPWVYGGCLQSTAIALSIIPGETPCLQCLIDHLPQEGKTCDTVGIISPAVQMTAAYQTSECLKYLTGNGLSQELVQVDIWGRTYSAINVKKLLNPTCSSCSQSATYPYLTKEKGMKTVLLCGRDTVQVRPGEKGSLSLSALAKAVKTFTDKINDNGEVLIFEVEAVRFVVFQDGRTLLHGVTNINVAKQLYQRYIGA</sequence>
<dbReference type="InterPro" id="IPR000594">
    <property type="entry name" value="ThiF_NAD_FAD-bd"/>
</dbReference>
<feature type="domain" description="THIF-type NAD/FAD binding fold" evidence="1">
    <location>
        <begin position="6"/>
        <end position="240"/>
    </location>
</feature>
<keyword evidence="2" id="KW-0808">Transferase</keyword>
<dbReference type="InterPro" id="IPR045886">
    <property type="entry name" value="ThiF/MoeB/HesA"/>
</dbReference>
<keyword evidence="3" id="KW-1185">Reference proteome</keyword>
<dbReference type="Proteomes" id="UP000634435">
    <property type="component" value="Unassembled WGS sequence"/>
</dbReference>
<dbReference type="RefSeq" id="WP_308696453.1">
    <property type="nucleotide sequence ID" value="NZ_BMPN01000003.1"/>
</dbReference>
<dbReference type="GO" id="GO:0016779">
    <property type="term" value="F:nucleotidyltransferase activity"/>
    <property type="evidence" value="ECO:0007669"/>
    <property type="project" value="UniProtKB-KW"/>
</dbReference>
<accession>A0ABQ2DHF0</accession>
<keyword evidence="2" id="KW-0548">Nucleotidyltransferase</keyword>
<dbReference type="CDD" id="cd00757">
    <property type="entry name" value="ThiF_MoeB_HesA_family"/>
    <property type="match status" value="1"/>
</dbReference>
<dbReference type="PANTHER" id="PTHR10953">
    <property type="entry name" value="UBIQUITIN-ACTIVATING ENZYME E1"/>
    <property type="match status" value="1"/>
</dbReference>
<proteinExistence type="predicted"/>
<evidence type="ECO:0000313" key="3">
    <source>
        <dbReference type="Proteomes" id="UP000634435"/>
    </source>
</evidence>
<dbReference type="Gene3D" id="3.40.50.720">
    <property type="entry name" value="NAD(P)-binding Rossmann-like Domain"/>
    <property type="match status" value="1"/>
</dbReference>